<reference evidence="3" key="1">
    <citation type="submission" date="2022-01" db="EMBL/GenBank/DDBJ databases">
        <title>Jiella avicenniae sp. nov., a novel endophytic bacterium isolated from bark of Avicennia marina.</title>
        <authorList>
            <person name="Tuo L."/>
        </authorList>
    </citation>
    <scope>NUCLEOTIDE SEQUENCE</scope>
    <source>
        <strain evidence="3">CBK1P-4</strain>
    </source>
</reference>
<name>A0A9X1T6H1_9HYPH</name>
<dbReference type="InterPro" id="IPR011600">
    <property type="entry name" value="Pept_C14_caspase"/>
</dbReference>
<proteinExistence type="predicted"/>
<dbReference type="Proteomes" id="UP001139035">
    <property type="component" value="Unassembled WGS sequence"/>
</dbReference>
<organism evidence="3 4">
    <name type="scientific">Jiella avicenniae</name>
    <dbReference type="NCBI Taxonomy" id="2907202"/>
    <lineage>
        <taxon>Bacteria</taxon>
        <taxon>Pseudomonadati</taxon>
        <taxon>Pseudomonadota</taxon>
        <taxon>Alphaproteobacteria</taxon>
        <taxon>Hyphomicrobiales</taxon>
        <taxon>Aurantimonadaceae</taxon>
        <taxon>Jiella</taxon>
    </lineage>
</organism>
<accession>A0A9X1T6H1</accession>
<evidence type="ECO:0000259" key="2">
    <source>
        <dbReference type="Pfam" id="PF00656"/>
    </source>
</evidence>
<dbReference type="EMBL" id="JAJUWU010000021">
    <property type="protein sequence ID" value="MCE7030207.1"/>
    <property type="molecule type" value="Genomic_DNA"/>
</dbReference>
<evidence type="ECO:0000256" key="1">
    <source>
        <dbReference type="SAM" id="MobiDB-lite"/>
    </source>
</evidence>
<dbReference type="Gene3D" id="3.40.50.1460">
    <property type="match status" value="1"/>
</dbReference>
<evidence type="ECO:0000313" key="4">
    <source>
        <dbReference type="Proteomes" id="UP001139035"/>
    </source>
</evidence>
<dbReference type="AlphaFoldDB" id="A0A9X1T6H1"/>
<evidence type="ECO:0000313" key="3">
    <source>
        <dbReference type="EMBL" id="MCE7030207.1"/>
    </source>
</evidence>
<dbReference type="SUPFAM" id="SSF52129">
    <property type="entry name" value="Caspase-like"/>
    <property type="match status" value="1"/>
</dbReference>
<dbReference type="InterPro" id="IPR011990">
    <property type="entry name" value="TPR-like_helical_dom_sf"/>
</dbReference>
<dbReference type="Pfam" id="PF00656">
    <property type="entry name" value="Peptidase_C14"/>
    <property type="match status" value="1"/>
</dbReference>
<dbReference type="RefSeq" id="WP_233721285.1">
    <property type="nucleotide sequence ID" value="NZ_JAJUWU010000021.1"/>
</dbReference>
<gene>
    <name evidence="3" type="ORF">LZD57_19645</name>
</gene>
<dbReference type="InterPro" id="IPR029030">
    <property type="entry name" value="Caspase-like_dom_sf"/>
</dbReference>
<dbReference type="Gene3D" id="1.25.40.10">
    <property type="entry name" value="Tetratricopeptide repeat domain"/>
    <property type="match status" value="1"/>
</dbReference>
<sequence>MRGVKSLGVLLRHVAVLAPLFFALSPLHAHGEERLRAGAPVVDTVRTQVTAAIAGILTSNCIAPDAPRPYDLTYLGLPAGDPHVSESLRSRINGALQEAIRGSGLAINVNAAENARALLPILGFDAESGRQLEQMVNRLYASTFAVAVQVSRPNVDVSRLTIAIFARSEGGSYSCNRTVGINLHMPSFTVIGDFRSSSADLVELSGAYQAVLAAVAPKLSTATSLTFRPNVHVDGNCGLSERAADTFTTAYFEMQQGELAAWLDGKSLPSLMIGSGDEKTEGVVMDVDYRLPATDGRTVDLTITIRTGNTVLARRQALAVADPGMLDGCRPETVVEATAAAAPPAVTSAPPAAAPAGAKAAPETGPTPVNPGSSDRPVATTEGGSAVAEESTGADDGRPPQRHLFVIANHDYRYAEDVRFAGNDASAVEKLFVEQFGLAPANITRYEDLTKGELEYLFGDADKPGTIGNQISSPDAEVYVYFVGHGSRSFMGGSNDRTPYLLGIDSRPDRLDLTGYDLNTLIGQLAAMREKAFPRGRVVVMLESCFSGRSDAGDLVTGVSAPTSGEAPVLKAEKGVTLIAAAHSDQVAVWDPEYRHGIFTDALVSALYGEADETRFGGNGDGRVTVAELESFLDNRMSRRIKQLRPEFRQTPEIDGAAASSVIFTLPDDGVGREEATEREHYELLTAREILESKDLGGVQPYLRGCVYCPLKDELRDLAQTERRREAICRAEERHAAELLKKGSALEIGAYLQRCECCGNREPLEKRVAELKQPDPAALKDEALWAAAERDATLDAFWYYVQNCEECTRKRDGEKKVAGICQRAHETVDAQFPADRSYDGLLRYLASCNDLPPVCGSCRKMGEAIKLVSEIESRPDFAAPAVASQPVGGAPERAVAAESEDLKAYKTAMASTEPADYDAFLARFPTSVYGPEIKERLTSLLAQEATWEEVSNAHTVEAYRRYVLQYPSGKHLREARDRIEMLQDETDWQRVLVERSRDALAEYLRKRPTGRYADHARQLVREFDEKG</sequence>
<protein>
    <submittedName>
        <fullName evidence="3">Caspase family protein</fullName>
    </submittedName>
</protein>
<keyword evidence="4" id="KW-1185">Reference proteome</keyword>
<comment type="caution">
    <text evidence="3">The sequence shown here is derived from an EMBL/GenBank/DDBJ whole genome shotgun (WGS) entry which is preliminary data.</text>
</comment>
<dbReference type="GO" id="GO:0004197">
    <property type="term" value="F:cysteine-type endopeptidase activity"/>
    <property type="evidence" value="ECO:0007669"/>
    <property type="project" value="InterPro"/>
</dbReference>
<dbReference type="GO" id="GO:0006508">
    <property type="term" value="P:proteolysis"/>
    <property type="evidence" value="ECO:0007669"/>
    <property type="project" value="InterPro"/>
</dbReference>
<feature type="region of interest" description="Disordered" evidence="1">
    <location>
        <begin position="343"/>
        <end position="400"/>
    </location>
</feature>
<feature type="compositionally biased region" description="Low complexity" evidence="1">
    <location>
        <begin position="343"/>
        <end position="367"/>
    </location>
</feature>
<feature type="domain" description="Peptidase C14 caspase" evidence="2">
    <location>
        <begin position="403"/>
        <end position="654"/>
    </location>
</feature>